<dbReference type="EMBL" id="CP124535">
    <property type="protein sequence ID" value="WGV16809.1"/>
    <property type="molecule type" value="Genomic_DNA"/>
</dbReference>
<protein>
    <submittedName>
        <fullName evidence="1">Uncharacterized protein</fullName>
    </submittedName>
</protein>
<evidence type="ECO:0000313" key="1">
    <source>
        <dbReference type="EMBL" id="WGV16809.1"/>
    </source>
</evidence>
<name>A0ABY8Q7L3_9RHOB</name>
<reference evidence="1 2" key="1">
    <citation type="submission" date="2023-04" db="EMBL/GenBank/DDBJ databases">
        <title>YMD61, complete Genome.</title>
        <authorList>
            <person name="Zhang J."/>
        </authorList>
    </citation>
    <scope>NUCLEOTIDE SEQUENCE [LARGE SCALE GENOMIC DNA]</scope>
    <source>
        <strain evidence="1 2">YMD61</strain>
    </source>
</reference>
<sequence>MPGTLAFAPTPEDLEDDLFTVPVLTFAPPGTEDMPAQEDEG</sequence>
<proteinExistence type="predicted"/>
<accession>A0ABY8Q7L3</accession>
<evidence type="ECO:0000313" key="2">
    <source>
        <dbReference type="Proteomes" id="UP001230978"/>
    </source>
</evidence>
<dbReference type="Proteomes" id="UP001230978">
    <property type="component" value="Chromosome"/>
</dbReference>
<gene>
    <name evidence="1" type="ORF">QF092_03055</name>
</gene>
<keyword evidence="2" id="KW-1185">Reference proteome</keyword>
<dbReference type="RefSeq" id="WP_281467521.1">
    <property type="nucleotide sequence ID" value="NZ_CP124535.1"/>
</dbReference>
<organism evidence="1 2">
    <name type="scientific">Fuscovulum ytuae</name>
    <dbReference type="NCBI Taxonomy" id="3042299"/>
    <lineage>
        <taxon>Bacteria</taxon>
        <taxon>Pseudomonadati</taxon>
        <taxon>Pseudomonadota</taxon>
        <taxon>Alphaproteobacteria</taxon>
        <taxon>Rhodobacterales</taxon>
        <taxon>Paracoccaceae</taxon>
        <taxon>Fuscovulum</taxon>
    </lineage>
</organism>